<feature type="signal peptide" evidence="1">
    <location>
        <begin position="1"/>
        <end position="20"/>
    </location>
</feature>
<reference evidence="2 3" key="1">
    <citation type="submission" date="2017-02" db="EMBL/GenBank/DDBJ databases">
        <title>The new phylogeny of genus Mycobacterium.</title>
        <authorList>
            <person name="Tortoli E."/>
            <person name="Trovato A."/>
            <person name="Cirillo D.M."/>
        </authorList>
    </citation>
    <scope>NUCLEOTIDE SEQUENCE [LARGE SCALE GENOMIC DNA]</scope>
    <source>
        <strain evidence="2 3">DSM 45093</strain>
    </source>
</reference>
<proteinExistence type="predicted"/>
<organism evidence="2 3">
    <name type="scientific">Mycolicibacter kumamotonensis</name>
    <dbReference type="NCBI Taxonomy" id="354243"/>
    <lineage>
        <taxon>Bacteria</taxon>
        <taxon>Bacillati</taxon>
        <taxon>Actinomycetota</taxon>
        <taxon>Actinomycetes</taxon>
        <taxon>Mycobacteriales</taxon>
        <taxon>Mycobacteriaceae</taxon>
        <taxon>Mycolicibacter</taxon>
    </lineage>
</organism>
<accession>A0A1X0EDX4</accession>
<evidence type="ECO:0000313" key="3">
    <source>
        <dbReference type="Proteomes" id="UP000192713"/>
    </source>
</evidence>
<keyword evidence="1" id="KW-0732">Signal</keyword>
<comment type="caution">
    <text evidence="2">The sequence shown here is derived from an EMBL/GenBank/DDBJ whole genome shotgun (WGS) entry which is preliminary data.</text>
</comment>
<dbReference type="AlphaFoldDB" id="A0A1X0EDX4"/>
<evidence type="ECO:0000256" key="1">
    <source>
        <dbReference type="SAM" id="SignalP"/>
    </source>
</evidence>
<sequence>MAPRGFVAKAGVFAAGTALAGAVVFGGAAVAPTVTAGLSASVQHEVTLNAFPTFTESLQTLLDTLEFGTMGQVLGLFGEDISTSSTLAALLATLNPDGLTLDDVTNNLFSSDISSLLADVQIPIGGGATAALGEVPIDALIGTFIGGTGANESIGDVLTALGLGPYVGLLDLPFLDLSPNLTVAELLSDMLGIDSDTTLDSLVIGNGQTLGDATLGGLFGIDGSTPWDQFLDNMTVGGTIIDPDGTGILGDETLGALLTSLLGVGADPVTDATTLTDFLGDLGIFSMLGLG</sequence>
<feature type="chain" id="PRO_5038937789" evidence="1">
    <location>
        <begin position="21"/>
        <end position="291"/>
    </location>
</feature>
<gene>
    <name evidence="2" type="ORF">BST28_01575</name>
</gene>
<dbReference type="Proteomes" id="UP000192713">
    <property type="component" value="Unassembled WGS sequence"/>
</dbReference>
<evidence type="ECO:0000313" key="2">
    <source>
        <dbReference type="EMBL" id="ORA82913.1"/>
    </source>
</evidence>
<name>A0A1X0EDX4_9MYCO</name>
<dbReference type="EMBL" id="MVHU01000002">
    <property type="protein sequence ID" value="ORA82913.1"/>
    <property type="molecule type" value="Genomic_DNA"/>
</dbReference>
<protein>
    <submittedName>
        <fullName evidence="2">Uncharacterized protein</fullName>
    </submittedName>
</protein>